<proteinExistence type="predicted"/>
<accession>A0A699ZC97</accession>
<keyword evidence="2" id="KW-1185">Reference proteome</keyword>
<organism evidence="1 2">
    <name type="scientific">Haematococcus lacustris</name>
    <name type="common">Green alga</name>
    <name type="synonym">Haematococcus pluvialis</name>
    <dbReference type="NCBI Taxonomy" id="44745"/>
    <lineage>
        <taxon>Eukaryota</taxon>
        <taxon>Viridiplantae</taxon>
        <taxon>Chlorophyta</taxon>
        <taxon>core chlorophytes</taxon>
        <taxon>Chlorophyceae</taxon>
        <taxon>CS clade</taxon>
        <taxon>Chlamydomonadales</taxon>
        <taxon>Haematococcaceae</taxon>
        <taxon>Haematococcus</taxon>
    </lineage>
</organism>
<gene>
    <name evidence="1" type="ORF">HaLaN_13429</name>
</gene>
<sequence>MTLPGGWTGQGTCSWHTAGWPGAEVQKLSGLPWPPLLPGCALSCQGSQGGPRHTGCWPCFVHSVFACHADVLANSTPCQLPRQQRHCLITQPGQVWAAAALHSSCGQAMQQIAPLTPAAPLHGLTAGTVAGNGNAG</sequence>
<reference evidence="1 2" key="1">
    <citation type="submission" date="2020-02" db="EMBL/GenBank/DDBJ databases">
        <title>Draft genome sequence of Haematococcus lacustris strain NIES-144.</title>
        <authorList>
            <person name="Morimoto D."/>
            <person name="Nakagawa S."/>
            <person name="Yoshida T."/>
            <person name="Sawayama S."/>
        </authorList>
    </citation>
    <scope>NUCLEOTIDE SEQUENCE [LARGE SCALE GENOMIC DNA]</scope>
    <source>
        <strain evidence="1 2">NIES-144</strain>
    </source>
</reference>
<dbReference type="Proteomes" id="UP000485058">
    <property type="component" value="Unassembled WGS sequence"/>
</dbReference>
<dbReference type="AlphaFoldDB" id="A0A699ZC97"/>
<dbReference type="EMBL" id="BLLF01001069">
    <property type="protein sequence ID" value="GFH16909.1"/>
    <property type="molecule type" value="Genomic_DNA"/>
</dbReference>
<evidence type="ECO:0000313" key="2">
    <source>
        <dbReference type="Proteomes" id="UP000485058"/>
    </source>
</evidence>
<name>A0A699ZC97_HAELA</name>
<protein>
    <submittedName>
        <fullName evidence="1">Uncharacterized protein</fullName>
    </submittedName>
</protein>
<comment type="caution">
    <text evidence="1">The sequence shown here is derived from an EMBL/GenBank/DDBJ whole genome shotgun (WGS) entry which is preliminary data.</text>
</comment>
<evidence type="ECO:0000313" key="1">
    <source>
        <dbReference type="EMBL" id="GFH16909.1"/>
    </source>
</evidence>